<feature type="region of interest" description="Disordered" evidence="1">
    <location>
        <begin position="49"/>
        <end position="69"/>
    </location>
</feature>
<dbReference type="GO" id="GO:0005524">
    <property type="term" value="F:ATP binding"/>
    <property type="evidence" value="ECO:0007669"/>
    <property type="project" value="InterPro"/>
</dbReference>
<dbReference type="GO" id="GO:0016887">
    <property type="term" value="F:ATP hydrolysis activity"/>
    <property type="evidence" value="ECO:0007669"/>
    <property type="project" value="InterPro"/>
</dbReference>
<protein>
    <recommendedName>
        <fullName evidence="2">MutL C-terminal dimerisation domain-containing protein</fullName>
    </recommendedName>
</protein>
<dbReference type="InterPro" id="IPR042121">
    <property type="entry name" value="MutL_C_regsub"/>
</dbReference>
<dbReference type="Pfam" id="PF08676">
    <property type="entry name" value="MutL_C"/>
    <property type="match status" value="1"/>
</dbReference>
<dbReference type="GO" id="GO:0032300">
    <property type="term" value="C:mismatch repair complex"/>
    <property type="evidence" value="ECO:0007669"/>
    <property type="project" value="InterPro"/>
</dbReference>
<evidence type="ECO:0000313" key="3">
    <source>
        <dbReference type="EMBL" id="SVB03141.1"/>
    </source>
</evidence>
<dbReference type="SUPFAM" id="SSF54211">
    <property type="entry name" value="Ribosomal protein S5 domain 2-like"/>
    <property type="match status" value="1"/>
</dbReference>
<dbReference type="SMART" id="SM00853">
    <property type="entry name" value="MutL_C"/>
    <property type="match status" value="1"/>
</dbReference>
<dbReference type="InterPro" id="IPR038973">
    <property type="entry name" value="MutL/Mlh/Pms-like"/>
</dbReference>
<dbReference type="PANTHER" id="PTHR10073:SF12">
    <property type="entry name" value="DNA MISMATCH REPAIR PROTEIN MLH1"/>
    <property type="match status" value="1"/>
</dbReference>
<accession>A0A382APB9</accession>
<organism evidence="3">
    <name type="scientific">marine metagenome</name>
    <dbReference type="NCBI Taxonomy" id="408172"/>
    <lineage>
        <taxon>unclassified sequences</taxon>
        <taxon>metagenomes</taxon>
        <taxon>ecological metagenomes</taxon>
    </lineage>
</organism>
<dbReference type="EMBL" id="UINC01026173">
    <property type="protein sequence ID" value="SVB03141.1"/>
    <property type="molecule type" value="Genomic_DNA"/>
</dbReference>
<sequence length="290" mass="32432">TVPGGEVDVNVHPAKAEVRFRNENQVESLIEDAVKNALSIEESSATFDTQLRVPPITERSASTSENTGDSVPQAQMAFFVPGVEEIETQKKEAFEDSGSVRPRLWQVLDTYVLAETRDGLLIIDQHSAHERILYQRLMDAFEKGGEQGQRLLFPLTIRLTEPEVTCIGELSSLLLRAGFEVEDFGGDTVIVHAAPNPHPYFDAERAFREMVKELTHGSDLVRSARNQHERIAMTFACKTAIKAGQKLSEPEMEELFDQLFATELPHHDVHGRPTVVRLSIAELARKFGRS</sequence>
<dbReference type="SUPFAM" id="SSF118116">
    <property type="entry name" value="DNA mismatch repair protein MutL"/>
    <property type="match status" value="1"/>
</dbReference>
<dbReference type="InterPro" id="IPR013507">
    <property type="entry name" value="DNA_mismatch_S5_2-like"/>
</dbReference>
<dbReference type="InterPro" id="IPR042120">
    <property type="entry name" value="MutL_C_dimsub"/>
</dbReference>
<evidence type="ECO:0000259" key="2">
    <source>
        <dbReference type="SMART" id="SM00853"/>
    </source>
</evidence>
<dbReference type="Pfam" id="PF01119">
    <property type="entry name" value="DNA_mis_repair"/>
    <property type="match status" value="1"/>
</dbReference>
<name>A0A382APB9_9ZZZZ</name>
<dbReference type="InterPro" id="IPR037198">
    <property type="entry name" value="MutL_C_sf"/>
</dbReference>
<dbReference type="GO" id="GO:0006298">
    <property type="term" value="P:mismatch repair"/>
    <property type="evidence" value="ECO:0007669"/>
    <property type="project" value="InterPro"/>
</dbReference>
<dbReference type="InterPro" id="IPR020568">
    <property type="entry name" value="Ribosomal_Su5_D2-typ_SF"/>
</dbReference>
<gene>
    <name evidence="3" type="ORF">METZ01_LOCUS155995</name>
</gene>
<reference evidence="3" key="1">
    <citation type="submission" date="2018-05" db="EMBL/GenBank/DDBJ databases">
        <authorList>
            <person name="Lanie J.A."/>
            <person name="Ng W.-L."/>
            <person name="Kazmierczak K.M."/>
            <person name="Andrzejewski T.M."/>
            <person name="Davidsen T.M."/>
            <person name="Wayne K.J."/>
            <person name="Tettelin H."/>
            <person name="Glass J.I."/>
            <person name="Rusch D."/>
            <person name="Podicherti R."/>
            <person name="Tsui H.-C.T."/>
            <person name="Winkler M.E."/>
        </authorList>
    </citation>
    <scope>NUCLEOTIDE SEQUENCE</scope>
</reference>
<dbReference type="PANTHER" id="PTHR10073">
    <property type="entry name" value="DNA MISMATCH REPAIR PROTEIN MLH, PMS, MUTL"/>
    <property type="match status" value="1"/>
</dbReference>
<dbReference type="InterPro" id="IPR014790">
    <property type="entry name" value="MutL_C"/>
</dbReference>
<dbReference type="InterPro" id="IPR014721">
    <property type="entry name" value="Ribsml_uS5_D2-typ_fold_subgr"/>
</dbReference>
<dbReference type="Gene3D" id="3.30.230.10">
    <property type="match status" value="1"/>
</dbReference>
<proteinExistence type="predicted"/>
<dbReference type="CDD" id="cd00782">
    <property type="entry name" value="MutL_Trans"/>
    <property type="match status" value="1"/>
</dbReference>
<feature type="compositionally biased region" description="Polar residues" evidence="1">
    <location>
        <begin position="59"/>
        <end position="69"/>
    </location>
</feature>
<dbReference type="Gene3D" id="3.30.1540.20">
    <property type="entry name" value="MutL, C-terminal domain, dimerisation subdomain"/>
    <property type="match status" value="1"/>
</dbReference>
<dbReference type="GO" id="GO:0030983">
    <property type="term" value="F:mismatched DNA binding"/>
    <property type="evidence" value="ECO:0007669"/>
    <property type="project" value="InterPro"/>
</dbReference>
<feature type="non-terminal residue" evidence="3">
    <location>
        <position position="1"/>
    </location>
</feature>
<dbReference type="AlphaFoldDB" id="A0A382APB9"/>
<evidence type="ECO:0000256" key="1">
    <source>
        <dbReference type="SAM" id="MobiDB-lite"/>
    </source>
</evidence>
<dbReference type="Gene3D" id="3.30.1370.100">
    <property type="entry name" value="MutL, C-terminal domain, regulatory subdomain"/>
    <property type="match status" value="1"/>
</dbReference>
<dbReference type="GO" id="GO:0140664">
    <property type="term" value="F:ATP-dependent DNA damage sensor activity"/>
    <property type="evidence" value="ECO:0007669"/>
    <property type="project" value="InterPro"/>
</dbReference>
<feature type="domain" description="MutL C-terminal dimerisation" evidence="2">
    <location>
        <begin position="103"/>
        <end position="247"/>
    </location>
</feature>